<dbReference type="SUPFAM" id="SSF52317">
    <property type="entry name" value="Class I glutamine amidotransferase-like"/>
    <property type="match status" value="1"/>
</dbReference>
<reference evidence="3 4" key="1">
    <citation type="submission" date="2014-05" db="EMBL/GenBank/DDBJ databases">
        <title>Draft genome sequence of a rare smut relative, Tilletiaria anomala UBC 951.</title>
        <authorList>
            <consortium name="DOE Joint Genome Institute"/>
            <person name="Toome M."/>
            <person name="Kuo A."/>
            <person name="Henrissat B."/>
            <person name="Lipzen A."/>
            <person name="Tritt A."/>
            <person name="Yoshinaga Y."/>
            <person name="Zane M."/>
            <person name="Barry K."/>
            <person name="Grigoriev I.V."/>
            <person name="Spatafora J.W."/>
            <person name="Aimea M.C."/>
        </authorList>
    </citation>
    <scope>NUCLEOTIDE SEQUENCE [LARGE SCALE GENOMIC DNA]</scope>
    <source>
        <strain evidence="3 4">UBC 951</strain>
    </source>
</reference>
<evidence type="ECO:0000259" key="2">
    <source>
        <dbReference type="Pfam" id="PF06283"/>
    </source>
</evidence>
<dbReference type="PANTHER" id="PTHR40469:SF2">
    <property type="entry name" value="GALACTOSE-BINDING DOMAIN-LIKE SUPERFAMILY PROTEIN"/>
    <property type="match status" value="1"/>
</dbReference>
<dbReference type="InterPro" id="IPR029062">
    <property type="entry name" value="Class_I_gatase-like"/>
</dbReference>
<dbReference type="InParanoid" id="A0A066VTZ7"/>
<dbReference type="AlphaFoldDB" id="A0A066VTZ7"/>
<keyword evidence="4" id="KW-1185">Reference proteome</keyword>
<comment type="caution">
    <text evidence="3">The sequence shown here is derived from an EMBL/GenBank/DDBJ whole genome shotgun (WGS) entry which is preliminary data.</text>
</comment>
<evidence type="ECO:0000256" key="1">
    <source>
        <dbReference type="SAM" id="MobiDB-lite"/>
    </source>
</evidence>
<sequence>MMMTSTPPPTAAAARLCDRPQRSIRRRASLSSKRRLSLFPTSSSSTAAATAAALFLLASLPTLADARQKLLIYTRTEGYRHLSIPTAIANVKELCNQNGVDVYATEDESKMEDKSWLYGFDALVFISTSGDALTGKGISNMRNYIQDGGGFFSAHEACDALLTTPWYLRLVGAQFDYHPEICHATLNVHNEDHPSVAHLNSTWKVFDEMYNFLSDPRKLGYQLVLSADDHSYHDPVNPIPERIRLQGNPHPIAWFKEGNLLTHPAHKKIGGGVDNNKNAIRKGTQGVGGAGRSFYTALGHTDEQWEDETFHKHVWGAISWVLDSPSIQSNSGNTSAPGTAYTGTPHSSSKGSSSSNGGAGSGDANSGGAPTEVAGAASPRAAAGTLALLIAAASAAVLAIAF</sequence>
<organism evidence="3 4">
    <name type="scientific">Tilletiaria anomala (strain ATCC 24038 / CBS 436.72 / UBC 951)</name>
    <dbReference type="NCBI Taxonomy" id="1037660"/>
    <lineage>
        <taxon>Eukaryota</taxon>
        <taxon>Fungi</taxon>
        <taxon>Dikarya</taxon>
        <taxon>Basidiomycota</taxon>
        <taxon>Ustilaginomycotina</taxon>
        <taxon>Exobasidiomycetes</taxon>
        <taxon>Georgefischeriales</taxon>
        <taxon>Tilletiariaceae</taxon>
        <taxon>Tilletiaria</taxon>
    </lineage>
</organism>
<evidence type="ECO:0000313" key="3">
    <source>
        <dbReference type="EMBL" id="KDN44936.1"/>
    </source>
</evidence>
<dbReference type="Gene3D" id="3.40.50.880">
    <property type="match status" value="1"/>
</dbReference>
<feature type="domain" description="ThuA-like" evidence="2">
    <location>
        <begin position="69"/>
        <end position="321"/>
    </location>
</feature>
<dbReference type="HOGENOM" id="CLU_057383_0_1_1"/>
<dbReference type="EMBL" id="JMSN01000046">
    <property type="protein sequence ID" value="KDN44936.1"/>
    <property type="molecule type" value="Genomic_DNA"/>
</dbReference>
<dbReference type="Proteomes" id="UP000027361">
    <property type="component" value="Unassembled WGS sequence"/>
</dbReference>
<name>A0A066VTZ7_TILAU</name>
<dbReference type="PANTHER" id="PTHR40469">
    <property type="entry name" value="SECRETED GLYCOSYL HYDROLASE"/>
    <property type="match status" value="1"/>
</dbReference>
<dbReference type="GeneID" id="25266038"/>
<dbReference type="InterPro" id="IPR029010">
    <property type="entry name" value="ThuA-like"/>
</dbReference>
<proteinExistence type="predicted"/>
<keyword evidence="3" id="KW-0808">Transferase</keyword>
<gene>
    <name evidence="3" type="ORF">K437DRAFT_268586</name>
</gene>
<feature type="region of interest" description="Disordered" evidence="1">
    <location>
        <begin position="328"/>
        <end position="374"/>
    </location>
</feature>
<accession>A0A066VTZ7</accession>
<protein>
    <submittedName>
        <fullName evidence="3">Class I glutamine amidotransferase-like protein</fullName>
    </submittedName>
</protein>
<evidence type="ECO:0000313" key="4">
    <source>
        <dbReference type="Proteomes" id="UP000027361"/>
    </source>
</evidence>
<dbReference type="GO" id="GO:0016740">
    <property type="term" value="F:transferase activity"/>
    <property type="evidence" value="ECO:0007669"/>
    <property type="project" value="UniProtKB-KW"/>
</dbReference>
<feature type="compositionally biased region" description="Polar residues" evidence="1">
    <location>
        <begin position="328"/>
        <end position="346"/>
    </location>
</feature>
<dbReference type="RefSeq" id="XP_013243003.1">
    <property type="nucleotide sequence ID" value="XM_013387549.1"/>
</dbReference>
<dbReference type="OrthoDB" id="3482285at2759"/>
<dbReference type="Pfam" id="PF06283">
    <property type="entry name" value="ThuA"/>
    <property type="match status" value="1"/>
</dbReference>
<feature type="compositionally biased region" description="Low complexity" evidence="1">
    <location>
        <begin position="347"/>
        <end position="374"/>
    </location>
</feature>
<keyword evidence="3" id="KW-0315">Glutamine amidotransferase</keyword>
<dbReference type="OMA" id="FTDEWYD"/>